<feature type="region of interest" description="Disordered" evidence="8">
    <location>
        <begin position="370"/>
        <end position="399"/>
    </location>
</feature>
<accession>A0ABR1F8E1</accession>
<keyword evidence="6 7" id="KW-0472">Membrane</keyword>
<comment type="similarity">
    <text evidence="2 7">Belongs to the ATP25 family.</text>
</comment>
<dbReference type="Proteomes" id="UP001498771">
    <property type="component" value="Unassembled WGS sequence"/>
</dbReference>
<keyword evidence="5 7" id="KW-0496">Mitochondrion</keyword>
<dbReference type="RefSeq" id="XP_064769154.1">
    <property type="nucleotide sequence ID" value="XM_064914899.1"/>
</dbReference>
<evidence type="ECO:0000256" key="4">
    <source>
        <dbReference type="ARBA" id="ARBA00022946"/>
    </source>
</evidence>
<dbReference type="GeneID" id="90040411"/>
<dbReference type="SUPFAM" id="SSF81301">
    <property type="entry name" value="Nucleotidyltransferase"/>
    <property type="match status" value="1"/>
</dbReference>
<dbReference type="EMBL" id="JBBJBU010000003">
    <property type="protein sequence ID" value="KAK7206121.1"/>
    <property type="molecule type" value="Genomic_DNA"/>
</dbReference>
<dbReference type="PANTHER" id="PTHR28087:SF1">
    <property type="entry name" value="ATPASE SYNTHESIS PROTEIN 25, MITOCHONDRIAL"/>
    <property type="match status" value="1"/>
</dbReference>
<reference evidence="9 10" key="1">
    <citation type="submission" date="2024-03" db="EMBL/GenBank/DDBJ databases">
        <title>Genome-scale model development and genomic sequencing of the oleaginous clade Lipomyces.</title>
        <authorList>
            <consortium name="Lawrence Berkeley National Laboratory"/>
            <person name="Czajka J.J."/>
            <person name="Han Y."/>
            <person name="Kim J."/>
            <person name="Mondo S.J."/>
            <person name="Hofstad B.A."/>
            <person name="Robles A."/>
            <person name="Haridas S."/>
            <person name="Riley R."/>
            <person name="LaButti K."/>
            <person name="Pangilinan J."/>
            <person name="Andreopoulos W."/>
            <person name="Lipzen A."/>
            <person name="Yan J."/>
            <person name="Wang M."/>
            <person name="Ng V."/>
            <person name="Grigoriev I.V."/>
            <person name="Spatafora J.W."/>
            <person name="Magnuson J.K."/>
            <person name="Baker S.E."/>
            <person name="Pomraning K.R."/>
        </authorList>
    </citation>
    <scope>NUCLEOTIDE SEQUENCE [LARGE SCALE GENOMIC DNA]</scope>
    <source>
        <strain evidence="9 10">Phaff 52-87</strain>
    </source>
</reference>
<comment type="subcellular location">
    <subcellularLocation>
        <location evidence="1 7">Mitochondrion inner membrane</location>
        <topology evidence="1 7">Peripheral membrane protein</topology>
        <orientation evidence="1 7">Matrix side</orientation>
    </subcellularLocation>
</comment>
<name>A0ABR1F8E1_9ASCO</name>
<dbReference type="InterPro" id="IPR043519">
    <property type="entry name" value="NT_sf"/>
</dbReference>
<evidence type="ECO:0000256" key="5">
    <source>
        <dbReference type="ARBA" id="ARBA00023128"/>
    </source>
</evidence>
<organism evidence="9 10">
    <name type="scientific">Myxozyma melibiosi</name>
    <dbReference type="NCBI Taxonomy" id="54550"/>
    <lineage>
        <taxon>Eukaryota</taxon>
        <taxon>Fungi</taxon>
        <taxon>Dikarya</taxon>
        <taxon>Ascomycota</taxon>
        <taxon>Saccharomycotina</taxon>
        <taxon>Lipomycetes</taxon>
        <taxon>Lipomycetales</taxon>
        <taxon>Lipomycetaceae</taxon>
        <taxon>Myxozyma</taxon>
    </lineage>
</organism>
<comment type="caution">
    <text evidence="9">The sequence shown here is derived from an EMBL/GenBank/DDBJ whole genome shotgun (WGS) entry which is preliminary data.</text>
</comment>
<protein>
    <recommendedName>
        <fullName evidence="7">ATPase synthesis protein 25</fullName>
    </recommendedName>
</protein>
<dbReference type="InterPro" id="IPR040152">
    <property type="entry name" value="Atp25"/>
</dbReference>
<dbReference type="Pfam" id="PF02410">
    <property type="entry name" value="RsfS"/>
    <property type="match status" value="1"/>
</dbReference>
<evidence type="ECO:0000256" key="2">
    <source>
        <dbReference type="ARBA" id="ARBA00010787"/>
    </source>
</evidence>
<keyword evidence="10" id="KW-1185">Reference proteome</keyword>
<comment type="function">
    <text evidence="7">Mitochondrial mRNA stabilization factor.</text>
</comment>
<keyword evidence="3 7" id="KW-0999">Mitochondrion inner membrane</keyword>
<evidence type="ECO:0000256" key="6">
    <source>
        <dbReference type="ARBA" id="ARBA00023136"/>
    </source>
</evidence>
<proteinExistence type="inferred from homology"/>
<evidence type="ECO:0000256" key="3">
    <source>
        <dbReference type="ARBA" id="ARBA00022792"/>
    </source>
</evidence>
<evidence type="ECO:0000313" key="9">
    <source>
        <dbReference type="EMBL" id="KAK7206121.1"/>
    </source>
</evidence>
<dbReference type="Gene3D" id="3.30.460.10">
    <property type="entry name" value="Beta Polymerase, domain 2"/>
    <property type="match status" value="1"/>
</dbReference>
<evidence type="ECO:0000256" key="1">
    <source>
        <dbReference type="ARBA" id="ARBA00004443"/>
    </source>
</evidence>
<evidence type="ECO:0000256" key="7">
    <source>
        <dbReference type="RuleBase" id="RU367062"/>
    </source>
</evidence>
<evidence type="ECO:0000256" key="8">
    <source>
        <dbReference type="SAM" id="MobiDB-lite"/>
    </source>
</evidence>
<keyword evidence="4 7" id="KW-0809">Transit peptide</keyword>
<gene>
    <name evidence="9" type="ORF">BZA70DRAFT_309846</name>
</gene>
<dbReference type="PANTHER" id="PTHR28087">
    <property type="entry name" value="ATPASE SYNTHESIS PROTEIN 25, MITOCHONDRIAL"/>
    <property type="match status" value="1"/>
</dbReference>
<evidence type="ECO:0000313" key="10">
    <source>
        <dbReference type="Proteomes" id="UP001498771"/>
    </source>
</evidence>
<sequence>MAHCAQILKQSSTLCWVRSGNGRVAAVLSNRSGIQSRRRMFAALSASRICGMNKDMSVEQRIRKMSTCRVLYSDSLPKHPSEFVIDVESTPAIDPDEFTRPIPALESNEASYFDPDAVTYDATETDVLGGVEYHLHDGEYEAEEVSEEGGELVAEEQLIDSTPWYLRTAESMKEQEEKVVEPLPEMPKNSPKQLESILKYVIDDLGLQEVAVSDLRSMMTVFGNDAIMVVCTARSERHLNRAAEELRVHLKREFRSKPRIEGLVGKERMKVQERRIKKKLSRYTGDMNSYEKDLRSQNSNSWVFVKTGIEGIHVHIITGERRWELDLEGLWGHEMPRLHQRIEDEAGTNLMTKDRQSKRTSRKIARKWAAKGGVPVDDSMPAESPEHTYYTADTDKPQRPIAPGFHTSEERLNPFIFRRGYHTSAKRSYSTAEPESAEQYHTLPVQFDPLVYDDAEFNQLIVDARHTAKKLLWKHKHGKYDSSVDLESLKQVAVQLCVAGKSEIVKELAKLVPRDTILTIEGDDIKSLLIASHTNALLLEFQQDGDAEHDKVRTKRFETESYEFTPAKIVEFPDPLQIWPRTSADFGLSYIHWRRQLEYLQIAHTLFPYSVPFSELQMHLVRQYACGVPITMSDFYLGLTTLAKSGQFTPNYLRNRLILDQPTFSKFNEKRFASIVRYFRTVGRLIPSLENDLLSDTKILTILYRACTQFNFNKPVDEETDVVPMNKGKYQDIGLLRRPIDPRIAIIDKLVIRSDAVVNSSYIVMSLNALAQSQRFDLFWKKWRDLALSGVNRDAWLWAVVAVNVSRSEDTQQMSHFLDAEWSLMVSELTADGRPLELPLSIVKATLVCLHFKDPYGVLYPEISQVCGRAEVTQEEIMSYMEEELLKHSLKDKMAEVVADEALRAQFVEEMDEEDEFF</sequence>